<comment type="caution">
    <text evidence="4">The sequence shown here is derived from an EMBL/GenBank/DDBJ whole genome shotgun (WGS) entry which is preliminary data.</text>
</comment>
<dbReference type="PANTHER" id="PTHR24198">
    <property type="entry name" value="ANKYRIN REPEAT AND PROTEIN KINASE DOMAIN-CONTAINING PROTEIN"/>
    <property type="match status" value="1"/>
</dbReference>
<feature type="repeat" description="ANK" evidence="3">
    <location>
        <begin position="84"/>
        <end position="112"/>
    </location>
</feature>
<evidence type="ECO:0000313" key="4">
    <source>
        <dbReference type="EMBL" id="CAJ1392490.1"/>
    </source>
</evidence>
<dbReference type="AlphaFoldDB" id="A0AA36IRT2"/>
<gene>
    <name evidence="4" type="ORF">EVOR1521_LOCUS17570</name>
</gene>
<evidence type="ECO:0000256" key="3">
    <source>
        <dbReference type="PROSITE-ProRule" id="PRU00023"/>
    </source>
</evidence>
<dbReference type="PRINTS" id="PR01415">
    <property type="entry name" value="ANKYRIN"/>
</dbReference>
<dbReference type="Gene3D" id="1.25.40.20">
    <property type="entry name" value="Ankyrin repeat-containing domain"/>
    <property type="match status" value="2"/>
</dbReference>
<evidence type="ECO:0008006" key="6">
    <source>
        <dbReference type="Google" id="ProtNLM"/>
    </source>
</evidence>
<organism evidence="4 5">
    <name type="scientific">Effrenium voratum</name>
    <dbReference type="NCBI Taxonomy" id="2562239"/>
    <lineage>
        <taxon>Eukaryota</taxon>
        <taxon>Sar</taxon>
        <taxon>Alveolata</taxon>
        <taxon>Dinophyceae</taxon>
        <taxon>Suessiales</taxon>
        <taxon>Symbiodiniaceae</taxon>
        <taxon>Effrenium</taxon>
    </lineage>
</organism>
<dbReference type="Pfam" id="PF13606">
    <property type="entry name" value="Ank_3"/>
    <property type="match status" value="1"/>
</dbReference>
<dbReference type="SMART" id="SM00248">
    <property type="entry name" value="ANK"/>
    <property type="match status" value="4"/>
</dbReference>
<evidence type="ECO:0000313" key="5">
    <source>
        <dbReference type="Proteomes" id="UP001178507"/>
    </source>
</evidence>
<dbReference type="PROSITE" id="PS50297">
    <property type="entry name" value="ANK_REP_REGION"/>
    <property type="match status" value="1"/>
</dbReference>
<proteinExistence type="predicted"/>
<dbReference type="PANTHER" id="PTHR24198:SF165">
    <property type="entry name" value="ANKYRIN REPEAT-CONTAINING PROTEIN-RELATED"/>
    <property type="match status" value="1"/>
</dbReference>
<keyword evidence="1" id="KW-0677">Repeat</keyword>
<dbReference type="PROSITE" id="PS50088">
    <property type="entry name" value="ANK_REPEAT"/>
    <property type="match status" value="1"/>
</dbReference>
<name>A0AA36IRT2_9DINO</name>
<reference evidence="4" key="1">
    <citation type="submission" date="2023-08" db="EMBL/GenBank/DDBJ databases">
        <authorList>
            <person name="Chen Y."/>
            <person name="Shah S."/>
            <person name="Dougan E. K."/>
            <person name="Thang M."/>
            <person name="Chan C."/>
        </authorList>
    </citation>
    <scope>NUCLEOTIDE SEQUENCE</scope>
</reference>
<evidence type="ECO:0000256" key="1">
    <source>
        <dbReference type="ARBA" id="ARBA00022737"/>
    </source>
</evidence>
<keyword evidence="5" id="KW-1185">Reference proteome</keyword>
<keyword evidence="2 3" id="KW-0040">ANK repeat</keyword>
<dbReference type="InterPro" id="IPR002110">
    <property type="entry name" value="Ankyrin_rpt"/>
</dbReference>
<protein>
    <recommendedName>
        <fullName evidence="6">Ankyrin repeat protein</fullName>
    </recommendedName>
</protein>
<dbReference type="Proteomes" id="UP001178507">
    <property type="component" value="Unassembled WGS sequence"/>
</dbReference>
<sequence length="351" mass="38775">MPIAWMDDPPHEGAFSYEADRGGVYCAMKMALRTKIRNSKADKKWDVYRYYVARYDALLGRPPRPRTMEDFMKEFQLKSLNSTKGMSPLHCAILSGDVDMVANLCNAGLDVNRFCGPLPEAYIVSAVPPLSLAVWISWRTPEVARTLLEHSADVRATASVGENVLGFCRSPALVELLLQRRADVNMKCSLPALTVACAMASPTSVIASMLEHKAQVNPPEGGPSSKHPLAAVAYRSSVSTNTLEVASLLLDAQADVNIRYRSSGRWRAGELMCRSFLRLRRGPTVAQFLADWSTTPLGFACFFECNELVELLLTAQASPEIPNERGRTPVDLARSKSTLDLIHHRQTTFSI</sequence>
<accession>A0AA36IRT2</accession>
<dbReference type="SUPFAM" id="SSF48403">
    <property type="entry name" value="Ankyrin repeat"/>
    <property type="match status" value="1"/>
</dbReference>
<dbReference type="InterPro" id="IPR036770">
    <property type="entry name" value="Ankyrin_rpt-contain_sf"/>
</dbReference>
<evidence type="ECO:0000256" key="2">
    <source>
        <dbReference type="ARBA" id="ARBA00023043"/>
    </source>
</evidence>
<dbReference type="EMBL" id="CAUJNA010002336">
    <property type="protein sequence ID" value="CAJ1392490.1"/>
    <property type="molecule type" value="Genomic_DNA"/>
</dbReference>